<sequence length="76" mass="8829">MEDTIIIKGIKGRDFPINPKDKLAVKLAMLFEGQCTIGVYEAIKKYEYTEQRYYQLLKHYEHGGTEAIMDKKRGSD</sequence>
<accession>X1V355</accession>
<feature type="non-terminal residue" evidence="1">
    <location>
        <position position="76"/>
    </location>
</feature>
<comment type="caution">
    <text evidence="1">The sequence shown here is derived from an EMBL/GenBank/DDBJ whole genome shotgun (WGS) entry which is preliminary data.</text>
</comment>
<organism evidence="1">
    <name type="scientific">marine sediment metagenome</name>
    <dbReference type="NCBI Taxonomy" id="412755"/>
    <lineage>
        <taxon>unclassified sequences</taxon>
        <taxon>metagenomes</taxon>
        <taxon>ecological metagenomes</taxon>
    </lineage>
</organism>
<dbReference type="AlphaFoldDB" id="X1V355"/>
<evidence type="ECO:0000313" key="1">
    <source>
        <dbReference type="EMBL" id="GAJ06596.1"/>
    </source>
</evidence>
<dbReference type="EMBL" id="BARW01025256">
    <property type="protein sequence ID" value="GAJ06596.1"/>
    <property type="molecule type" value="Genomic_DNA"/>
</dbReference>
<proteinExistence type="predicted"/>
<name>X1V355_9ZZZZ</name>
<gene>
    <name evidence="1" type="ORF">S12H4_41439</name>
</gene>
<evidence type="ECO:0008006" key="2">
    <source>
        <dbReference type="Google" id="ProtNLM"/>
    </source>
</evidence>
<protein>
    <recommendedName>
        <fullName evidence="2">Helix-turn-helix domain-containing protein</fullName>
    </recommendedName>
</protein>
<reference evidence="1" key="1">
    <citation type="journal article" date="2014" name="Front. Microbiol.">
        <title>High frequency of phylogenetically diverse reductive dehalogenase-homologous genes in deep subseafloor sedimentary metagenomes.</title>
        <authorList>
            <person name="Kawai M."/>
            <person name="Futagami T."/>
            <person name="Toyoda A."/>
            <person name="Takaki Y."/>
            <person name="Nishi S."/>
            <person name="Hori S."/>
            <person name="Arai W."/>
            <person name="Tsubouchi T."/>
            <person name="Morono Y."/>
            <person name="Uchiyama I."/>
            <person name="Ito T."/>
            <person name="Fujiyama A."/>
            <person name="Inagaki F."/>
            <person name="Takami H."/>
        </authorList>
    </citation>
    <scope>NUCLEOTIDE SEQUENCE</scope>
    <source>
        <strain evidence="1">Expedition CK06-06</strain>
    </source>
</reference>